<accession>A0A0S7XI34</accession>
<dbReference type="Proteomes" id="UP000052020">
    <property type="component" value="Unassembled WGS sequence"/>
</dbReference>
<evidence type="ECO:0000313" key="2">
    <source>
        <dbReference type="Proteomes" id="UP000052020"/>
    </source>
</evidence>
<protein>
    <submittedName>
        <fullName evidence="1">Uncharacterized protein</fullName>
    </submittedName>
</protein>
<reference evidence="1 2" key="1">
    <citation type="journal article" date="2015" name="Microbiome">
        <title>Genomic resolution of linkages in carbon, nitrogen, and sulfur cycling among widespread estuary sediment bacteria.</title>
        <authorList>
            <person name="Baker B.J."/>
            <person name="Lazar C.S."/>
            <person name="Teske A.P."/>
            <person name="Dick G.J."/>
        </authorList>
    </citation>
    <scope>NUCLEOTIDE SEQUENCE [LARGE SCALE GENOMIC DNA]</scope>
    <source>
        <strain evidence="1">DG_56</strain>
    </source>
</reference>
<gene>
    <name evidence="1" type="ORF">AMK68_05280</name>
</gene>
<proteinExistence type="predicted"/>
<name>A0A0S7XI34_9BACT</name>
<dbReference type="EMBL" id="LIZY01000130">
    <property type="protein sequence ID" value="KPJ62129.1"/>
    <property type="molecule type" value="Genomic_DNA"/>
</dbReference>
<sequence length="219" mass="24529">MTCSTLLAAGAVLYYGAPIGSTSRAGTTKEGPSRWHGLLLPILSTAVPQLLRYDATDGIDATIITRGGNTVRLDDIELGTVPVVAVRHPFSFVYGGRSSDDLLEAWPHEEHTEELDADRSMTTTTWSDPVTGLRVRWEVIRYADFSALEWLLYFENTGRHARSGPVRAQHAGHKRKAFRNAGRRDRPVVDRELPLLQDRDWARFGDRRGRMVRKMACAL</sequence>
<comment type="caution">
    <text evidence="1">The sequence shown here is derived from an EMBL/GenBank/DDBJ whole genome shotgun (WGS) entry which is preliminary data.</text>
</comment>
<evidence type="ECO:0000313" key="1">
    <source>
        <dbReference type="EMBL" id="KPJ62129.1"/>
    </source>
</evidence>
<organism evidence="1 2">
    <name type="scientific">candidate division KD3-62 bacterium DG_56</name>
    <dbReference type="NCBI Taxonomy" id="1704032"/>
    <lineage>
        <taxon>Bacteria</taxon>
        <taxon>candidate division KD3-62</taxon>
    </lineage>
</organism>
<dbReference type="AlphaFoldDB" id="A0A0S7XI34"/>